<dbReference type="HOGENOM" id="CLU_791748_0_0_5"/>
<dbReference type="RefSeq" id="WP_023788474.1">
    <property type="nucleotide sequence ID" value="NC_022997.1"/>
</dbReference>
<gene>
    <name evidence="2" type="ORF">W911_15865</name>
</gene>
<proteinExistence type="predicted"/>
<dbReference type="AlphaFoldDB" id="V5SHX2"/>
<evidence type="ECO:0000313" key="2">
    <source>
        <dbReference type="EMBL" id="AHB49544.1"/>
    </source>
</evidence>
<dbReference type="PANTHER" id="PTHR28583">
    <property type="entry name" value="ACID AMIDASE"/>
    <property type="match status" value="1"/>
</dbReference>
<accession>V5SHX2</accession>
<dbReference type="Proteomes" id="UP000018542">
    <property type="component" value="Chromosome"/>
</dbReference>
<dbReference type="PANTHER" id="PTHR28583:SF1">
    <property type="entry name" value="ACID CERAMIDASE"/>
    <property type="match status" value="1"/>
</dbReference>
<dbReference type="KEGG" id="hni:W911_15865"/>
<name>V5SHX2_9HYPH</name>
<feature type="region of interest" description="Disordered" evidence="1">
    <location>
        <begin position="1"/>
        <end position="28"/>
    </location>
</feature>
<dbReference type="GO" id="GO:0016810">
    <property type="term" value="F:hydrolase activity, acting on carbon-nitrogen (but not peptide) bonds"/>
    <property type="evidence" value="ECO:0007669"/>
    <property type="project" value="TreeGrafter"/>
</dbReference>
<evidence type="ECO:0008006" key="4">
    <source>
        <dbReference type="Google" id="ProtNLM"/>
    </source>
</evidence>
<dbReference type="Gene3D" id="3.60.60.10">
    <property type="entry name" value="Penicillin V Acylase, Chain A"/>
    <property type="match status" value="1"/>
</dbReference>
<organism evidence="2 3">
    <name type="scientific">Hyphomicrobium nitrativorans NL23</name>
    <dbReference type="NCBI Taxonomy" id="1029756"/>
    <lineage>
        <taxon>Bacteria</taxon>
        <taxon>Pseudomonadati</taxon>
        <taxon>Pseudomonadota</taxon>
        <taxon>Alphaproteobacteria</taxon>
        <taxon>Hyphomicrobiales</taxon>
        <taxon>Hyphomicrobiaceae</taxon>
        <taxon>Hyphomicrobium</taxon>
    </lineage>
</organism>
<evidence type="ECO:0000256" key="1">
    <source>
        <dbReference type="SAM" id="MobiDB-lite"/>
    </source>
</evidence>
<keyword evidence="3" id="KW-1185">Reference proteome</keyword>
<sequence length="355" mass="38519">MAEAVDQARGEGNGAASGSPPRPPTALVPERLEPIPVIETGPSFAMETLLAEERRAHELLELATSPVPSAALRQLDKVSRRWLAKWENEHLAEIDAIAARLERPGAYFLSVNYEWACTCRVAPAPDGRSARLVRVLDWRPPGLGRHLLAARVAGRHGRFVTLTWPGYTGVLTAVAPGRFSAALNQAPMRKALGFYALDWAVSRRRVWTMPHPTPAHLLRSVFENAADFADAKEQLTKSPISTPAIFSLAGVKAGQTAVIERTETEARVHLGAHVAANHWEAPGWRGRARGQQSAERAAMMHGILPDLAPDFSWLAPPILNARTRVAMVADAAEGRLVAQGFEGMQPATLPLDLAD</sequence>
<dbReference type="PATRIC" id="fig|1029756.8.peg.3305"/>
<dbReference type="STRING" id="1029756.W911_15865"/>
<reference evidence="2 3" key="1">
    <citation type="journal article" date="2014" name="Genome Announc.">
        <title>Complete Genome Sequence of Hyphomicrobium nitrativorans Strain NL23, a Denitrifying Bacterium Isolated from Biofilm of a Methanol-Fed Denitrification System Treating Seawater at the Montreal Biodome.</title>
        <authorList>
            <person name="Martineau C."/>
            <person name="Villeneuve C."/>
            <person name="Mauffrey F."/>
            <person name="Villemur R."/>
        </authorList>
    </citation>
    <scope>NUCLEOTIDE SEQUENCE [LARGE SCALE GENOMIC DNA]</scope>
    <source>
        <strain evidence="2">NL23</strain>
    </source>
</reference>
<dbReference type="EMBL" id="CP006912">
    <property type="protein sequence ID" value="AHB49544.1"/>
    <property type="molecule type" value="Genomic_DNA"/>
</dbReference>
<protein>
    <recommendedName>
        <fullName evidence="4">Peptidase C45</fullName>
    </recommendedName>
</protein>
<evidence type="ECO:0000313" key="3">
    <source>
        <dbReference type="Proteomes" id="UP000018542"/>
    </source>
</evidence>